<organism evidence="1 2">
    <name type="scientific">Melia azedarach</name>
    <name type="common">Chinaberry tree</name>
    <dbReference type="NCBI Taxonomy" id="155640"/>
    <lineage>
        <taxon>Eukaryota</taxon>
        <taxon>Viridiplantae</taxon>
        <taxon>Streptophyta</taxon>
        <taxon>Embryophyta</taxon>
        <taxon>Tracheophyta</taxon>
        <taxon>Spermatophyta</taxon>
        <taxon>Magnoliopsida</taxon>
        <taxon>eudicotyledons</taxon>
        <taxon>Gunneridae</taxon>
        <taxon>Pentapetalae</taxon>
        <taxon>rosids</taxon>
        <taxon>malvids</taxon>
        <taxon>Sapindales</taxon>
        <taxon>Meliaceae</taxon>
        <taxon>Melia</taxon>
    </lineage>
</organism>
<dbReference type="Proteomes" id="UP001164539">
    <property type="component" value="Chromosome 1"/>
</dbReference>
<reference evidence="1 2" key="1">
    <citation type="journal article" date="2023" name="Science">
        <title>Complex scaffold remodeling in plant triterpene biosynthesis.</title>
        <authorList>
            <person name="De La Pena R."/>
            <person name="Hodgson H."/>
            <person name="Liu J.C."/>
            <person name="Stephenson M.J."/>
            <person name="Martin A.C."/>
            <person name="Owen C."/>
            <person name="Harkess A."/>
            <person name="Leebens-Mack J."/>
            <person name="Jimenez L.E."/>
            <person name="Osbourn A."/>
            <person name="Sattely E.S."/>
        </authorList>
    </citation>
    <scope>NUCLEOTIDE SEQUENCE [LARGE SCALE GENOMIC DNA]</scope>
    <source>
        <strain evidence="2">cv. JPN11</strain>
        <tissue evidence="1">Leaf</tissue>
    </source>
</reference>
<protein>
    <submittedName>
        <fullName evidence="1">Peroxisomal and mitochondrial division factor 2-like</fullName>
    </submittedName>
</protein>
<evidence type="ECO:0000313" key="2">
    <source>
        <dbReference type="Proteomes" id="UP001164539"/>
    </source>
</evidence>
<dbReference type="EMBL" id="CM051394">
    <property type="protein sequence ID" value="KAJ4729049.1"/>
    <property type="molecule type" value="Genomic_DNA"/>
</dbReference>
<evidence type="ECO:0000313" key="1">
    <source>
        <dbReference type="EMBL" id="KAJ4729049.1"/>
    </source>
</evidence>
<accession>A0ACC1Z0Z4</accession>
<sequence>MAESTVANGVEDQTAENFFDPDQDNHVTELTKEMESLELENQEMKERIKKLTIEMEGSEEDKRVFESIAARAVELETEVSRLQHDLVTAMSEGEEATAEVAELKKVLAENGVKLEGLEKEVDGLKKDKAESEKKVRELERKVGLLEVREMEERSKRLRVEEEMREKLDDKEKEISGFRKKVDDLEGELDKWKSEKNSVEQTLKESESKSDAMEEKILQLQKEIEEAEKVISELKDNTIDGLNGSARDLKLDGYEGEKTKDFNWQLPVVAVTAAAAIAAACICYVKHR</sequence>
<proteinExistence type="predicted"/>
<gene>
    <name evidence="1" type="ORF">OWV82_001893</name>
</gene>
<name>A0ACC1Z0Z4_MELAZ</name>
<comment type="caution">
    <text evidence="1">The sequence shown here is derived from an EMBL/GenBank/DDBJ whole genome shotgun (WGS) entry which is preliminary data.</text>
</comment>
<keyword evidence="2" id="KW-1185">Reference proteome</keyword>